<evidence type="ECO:0000313" key="3">
    <source>
        <dbReference type="Proteomes" id="UP001208692"/>
    </source>
</evidence>
<dbReference type="Proteomes" id="UP001208692">
    <property type="component" value="Unassembled WGS sequence"/>
</dbReference>
<name>A0ABQ4VJX8_9FLAO</name>
<evidence type="ECO:0000256" key="1">
    <source>
        <dbReference type="SAM" id="Coils"/>
    </source>
</evidence>
<accession>A0ABQ4VJX8</accession>
<keyword evidence="1" id="KW-0175">Coiled coil</keyword>
<gene>
    <name evidence="2" type="ORF">RCZ16_01100</name>
</gene>
<protein>
    <submittedName>
        <fullName evidence="2">Uncharacterized protein</fullName>
    </submittedName>
</protein>
<proteinExistence type="predicted"/>
<keyword evidence="3" id="KW-1185">Reference proteome</keyword>
<evidence type="ECO:0000313" key="2">
    <source>
        <dbReference type="EMBL" id="GJM51792.1"/>
    </source>
</evidence>
<dbReference type="EMBL" id="BQKB01000005">
    <property type="protein sequence ID" value="GJM51792.1"/>
    <property type="molecule type" value="Genomic_DNA"/>
</dbReference>
<organism evidence="2 3">
    <name type="scientific">Capnocytophaga catalasegens</name>
    <dbReference type="NCBI Taxonomy" id="1004260"/>
    <lineage>
        <taxon>Bacteria</taxon>
        <taxon>Pseudomonadati</taxon>
        <taxon>Bacteroidota</taxon>
        <taxon>Flavobacteriia</taxon>
        <taxon>Flavobacteriales</taxon>
        <taxon>Flavobacteriaceae</taxon>
        <taxon>Capnocytophaga</taxon>
    </lineage>
</organism>
<sequence>MLRATGSNGVFSGEGYIQIPYLLDTKIKVVFNGIMLNTERQLVEGKLITTYDKTESNVVEVPIIKTIGDAIEALEKVFKKQKEIIQKQENLEKQFAENKINKEKYEQEQEKIKELIAQNDKNLDAVNQYVKETPSITEAENKNVTNQINTFKSSGSKQSFDESKADELLATFKDLKKKEEQEIAENEGVEKIEELEEYVNIEIDLENFEILGKSLKDPPVKEGQFIGEIRIGTDGDNNQYVWNGELWSKVIDEGNGNYSSIIYGKNNSRYYLSARWNENDTMETISIKVLRAKNGASFTDATMDNYDALMTSVNIPLSTFSASTQTRNIKYGGRIKNVTKETGNIISESIKKNENFYTPVKFRGITYSKPESSRINFANEVTEFTPLNKSGNPVQAGWKHVLEGHFNRPIANSRSIFTSSKERIKQLIQQKSVINSTLIEVQPGMYKRVVDLKEIIGKTALKFGGKETSWVEIFTDVKGNIITAYPVPAL</sequence>
<comment type="caution">
    <text evidence="2">The sequence shown here is derived from an EMBL/GenBank/DDBJ whole genome shotgun (WGS) entry which is preliminary data.</text>
</comment>
<reference evidence="2 3" key="1">
    <citation type="submission" date="2021-11" db="EMBL/GenBank/DDBJ databases">
        <title>Draft genome sequence of Capnocytophaga sp. strain KC07075 isolated from cat oral cavity.</title>
        <authorList>
            <person name="Suzuki M."/>
            <person name="Imaoka K."/>
            <person name="Kimura M."/>
            <person name="Morikawa S."/>
            <person name="Maeda K."/>
        </authorList>
    </citation>
    <scope>NUCLEOTIDE SEQUENCE [LARGE SCALE GENOMIC DNA]</scope>
    <source>
        <strain evidence="2 3">KC07079</strain>
    </source>
</reference>
<feature type="coiled-coil region" evidence="1">
    <location>
        <begin position="71"/>
        <end position="125"/>
    </location>
</feature>
<dbReference type="RefSeq" id="WP_264857558.1">
    <property type="nucleotide sequence ID" value="NZ_BQKB01000005.1"/>
</dbReference>